<feature type="region of interest" description="Disordered" evidence="12">
    <location>
        <begin position="171"/>
        <end position="213"/>
    </location>
</feature>
<feature type="region of interest" description="Disordered" evidence="12">
    <location>
        <begin position="627"/>
        <end position="726"/>
    </location>
</feature>
<evidence type="ECO:0000313" key="16">
    <source>
        <dbReference type="Proteomes" id="UP000335636"/>
    </source>
</evidence>
<dbReference type="PROSITE" id="PS51511">
    <property type="entry name" value="FIP_RBD"/>
    <property type="match status" value="1"/>
</dbReference>
<feature type="domain" description="C2" evidence="13">
    <location>
        <begin position="1"/>
        <end position="128"/>
    </location>
</feature>
<feature type="compositionally biased region" description="Basic and acidic residues" evidence="12">
    <location>
        <begin position="916"/>
        <end position="931"/>
    </location>
</feature>
<feature type="compositionally biased region" description="Polar residues" evidence="12">
    <location>
        <begin position="394"/>
        <end position="415"/>
    </location>
</feature>
<keyword evidence="7" id="KW-0968">Cytoplasmic vesicle</keyword>
<dbReference type="InterPro" id="IPR035892">
    <property type="entry name" value="C2_domain_sf"/>
</dbReference>
<dbReference type="InterPro" id="IPR037245">
    <property type="entry name" value="FIP-RBD_C_sf"/>
</dbReference>
<dbReference type="Pfam" id="PF00168">
    <property type="entry name" value="C2"/>
    <property type="match status" value="1"/>
</dbReference>
<dbReference type="InterPro" id="IPR019018">
    <property type="entry name" value="Rab-bd_FIP-RBD"/>
</dbReference>
<feature type="compositionally biased region" description="Basic and acidic residues" evidence="12">
    <location>
        <begin position="1839"/>
        <end position="1852"/>
    </location>
</feature>
<evidence type="ECO:0000313" key="15">
    <source>
        <dbReference type="EMBL" id="VTJ60236.1"/>
    </source>
</evidence>
<keyword evidence="16" id="KW-1185">Reference proteome</keyword>
<dbReference type="GO" id="GO:0010817">
    <property type="term" value="P:regulation of hormone levels"/>
    <property type="evidence" value="ECO:0007669"/>
    <property type="project" value="UniProtKB-ARBA"/>
</dbReference>
<dbReference type="InterPro" id="IPR037789">
    <property type="entry name" value="FIP_classI"/>
</dbReference>
<dbReference type="InterPro" id="IPR000008">
    <property type="entry name" value="C2_dom"/>
</dbReference>
<evidence type="ECO:0000259" key="14">
    <source>
        <dbReference type="PROSITE" id="PS51511"/>
    </source>
</evidence>
<feature type="region of interest" description="Disordered" evidence="12">
    <location>
        <begin position="1210"/>
        <end position="1251"/>
    </location>
</feature>
<evidence type="ECO:0000259" key="13">
    <source>
        <dbReference type="PROSITE" id="PS50004"/>
    </source>
</evidence>
<feature type="compositionally biased region" description="Acidic residues" evidence="12">
    <location>
        <begin position="259"/>
        <end position="268"/>
    </location>
</feature>
<feature type="region of interest" description="Disordered" evidence="12">
    <location>
        <begin position="1694"/>
        <end position="1790"/>
    </location>
</feature>
<dbReference type="FunFam" id="1.20.5.2440:FF:000002">
    <property type="entry name" value="rab11 family-interacting protein 2 isoform X1"/>
    <property type="match status" value="1"/>
</dbReference>
<dbReference type="Gene3D" id="1.20.5.2440">
    <property type="match status" value="1"/>
</dbReference>
<feature type="compositionally biased region" description="Basic and acidic residues" evidence="12">
    <location>
        <begin position="772"/>
        <end position="785"/>
    </location>
</feature>
<feature type="compositionally biased region" description="Basic and acidic residues" evidence="12">
    <location>
        <begin position="508"/>
        <end position="518"/>
    </location>
</feature>
<feature type="compositionally biased region" description="Basic and acidic residues" evidence="12">
    <location>
        <begin position="2076"/>
        <end position="2086"/>
    </location>
</feature>
<dbReference type="GO" id="GO:0015031">
    <property type="term" value="P:protein transport"/>
    <property type="evidence" value="ECO:0007669"/>
    <property type="project" value="UniProtKB-KW"/>
</dbReference>
<feature type="compositionally biased region" description="Low complexity" evidence="12">
    <location>
        <begin position="555"/>
        <end position="566"/>
    </location>
</feature>
<dbReference type="PROSITE" id="PS50004">
    <property type="entry name" value="C2"/>
    <property type="match status" value="1"/>
</dbReference>
<feature type="compositionally biased region" description="Basic and acidic residues" evidence="12">
    <location>
        <begin position="1546"/>
        <end position="1556"/>
    </location>
</feature>
<feature type="compositionally biased region" description="Basic and acidic residues" evidence="12">
    <location>
        <begin position="1210"/>
        <end position="1225"/>
    </location>
</feature>
<keyword evidence="4" id="KW-0597">Phosphoprotein</keyword>
<feature type="compositionally biased region" description="Basic and acidic residues" evidence="12">
    <location>
        <begin position="443"/>
        <end position="452"/>
    </location>
</feature>
<feature type="compositionally biased region" description="Polar residues" evidence="12">
    <location>
        <begin position="1432"/>
        <end position="1453"/>
    </location>
</feature>
<organism evidence="15 16">
    <name type="scientific">Marmota monax</name>
    <name type="common">Woodchuck</name>
    <dbReference type="NCBI Taxonomy" id="9995"/>
    <lineage>
        <taxon>Eukaryota</taxon>
        <taxon>Metazoa</taxon>
        <taxon>Chordata</taxon>
        <taxon>Craniata</taxon>
        <taxon>Vertebrata</taxon>
        <taxon>Euteleostomi</taxon>
        <taxon>Mammalia</taxon>
        <taxon>Eutheria</taxon>
        <taxon>Euarchontoglires</taxon>
        <taxon>Glires</taxon>
        <taxon>Rodentia</taxon>
        <taxon>Sciuromorpha</taxon>
        <taxon>Sciuridae</taxon>
        <taxon>Xerinae</taxon>
        <taxon>Marmotini</taxon>
        <taxon>Marmota</taxon>
    </lineage>
</organism>
<evidence type="ECO:0000256" key="3">
    <source>
        <dbReference type="ARBA" id="ARBA00022448"/>
    </source>
</evidence>
<feature type="compositionally biased region" description="Basic and acidic residues" evidence="12">
    <location>
        <begin position="461"/>
        <end position="487"/>
    </location>
</feature>
<feature type="region of interest" description="Disordered" evidence="12">
    <location>
        <begin position="256"/>
        <end position="287"/>
    </location>
</feature>
<feature type="region of interest" description="Disordered" evidence="12">
    <location>
        <begin position="912"/>
        <end position="1113"/>
    </location>
</feature>
<evidence type="ECO:0000256" key="4">
    <source>
        <dbReference type="ARBA" id="ARBA00022553"/>
    </source>
</evidence>
<dbReference type="GO" id="GO:0031267">
    <property type="term" value="F:small GTPase binding"/>
    <property type="evidence" value="ECO:0007669"/>
    <property type="project" value="InterPro"/>
</dbReference>
<evidence type="ECO:0000256" key="10">
    <source>
        <dbReference type="ARBA" id="ARBA00071490"/>
    </source>
</evidence>
<keyword evidence="6" id="KW-0653">Protein transport</keyword>
<feature type="region of interest" description="Disordered" evidence="12">
    <location>
        <begin position="2158"/>
        <end position="2180"/>
    </location>
</feature>
<evidence type="ECO:0000256" key="7">
    <source>
        <dbReference type="ARBA" id="ARBA00023329"/>
    </source>
</evidence>
<dbReference type="CDD" id="cd08682">
    <property type="entry name" value="C2_Rab11-FIP_classI"/>
    <property type="match status" value="1"/>
</dbReference>
<feature type="compositionally biased region" description="Basic and acidic residues" evidence="12">
    <location>
        <begin position="1009"/>
        <end position="1019"/>
    </location>
</feature>
<comment type="function">
    <text evidence="8">A Rab11 effector protein involved in the endosomal recycling process. Also involved in controlling membrane trafficking along the phagocytic pathway and in phagocytosis. Interaction with RAB14 may function in the process of neurite formation.</text>
</comment>
<protein>
    <recommendedName>
        <fullName evidence="10">Rab11 family-interacting protein 1</fullName>
    </recommendedName>
    <alternativeName>
        <fullName evidence="11">Rab-coupling protein</fullName>
    </alternativeName>
</protein>
<feature type="compositionally biased region" description="Basic and acidic residues" evidence="12">
    <location>
        <begin position="1481"/>
        <end position="1490"/>
    </location>
</feature>
<dbReference type="SUPFAM" id="SSF144270">
    <property type="entry name" value="Eferin C-derminal domain-like"/>
    <property type="match status" value="1"/>
</dbReference>
<evidence type="ECO:0000256" key="6">
    <source>
        <dbReference type="ARBA" id="ARBA00022927"/>
    </source>
</evidence>
<dbReference type="SMART" id="SM00239">
    <property type="entry name" value="C2"/>
    <property type="match status" value="1"/>
</dbReference>
<feature type="compositionally biased region" description="Basic and acidic residues" evidence="12">
    <location>
        <begin position="420"/>
        <end position="434"/>
    </location>
</feature>
<dbReference type="EMBL" id="CABDUW010000142">
    <property type="protein sequence ID" value="VTJ60236.1"/>
    <property type="molecule type" value="Genomic_DNA"/>
</dbReference>
<feature type="compositionally biased region" description="Polar residues" evidence="12">
    <location>
        <begin position="2113"/>
        <end position="2128"/>
    </location>
</feature>
<feature type="domain" description="FIP-RBD" evidence="14">
    <location>
        <begin position="2214"/>
        <end position="2276"/>
    </location>
</feature>
<comment type="subunit">
    <text evidence="9">Homooligomer. Interacts with RAB11A, RAB11B, RAB25, RAB4A and RAB14.</text>
</comment>
<reference evidence="15" key="1">
    <citation type="submission" date="2019-04" db="EMBL/GenBank/DDBJ databases">
        <authorList>
            <person name="Alioto T."/>
            <person name="Alioto T."/>
        </authorList>
    </citation>
    <scope>NUCLEOTIDE SEQUENCE [LARGE SCALE GENOMIC DNA]</scope>
</reference>
<feature type="compositionally biased region" description="Low complexity" evidence="12">
    <location>
        <begin position="1585"/>
        <end position="1614"/>
    </location>
</feature>
<feature type="compositionally biased region" description="Polar residues" evidence="12">
    <location>
        <begin position="2158"/>
        <end position="2172"/>
    </location>
</feature>
<evidence type="ECO:0000256" key="8">
    <source>
        <dbReference type="ARBA" id="ARBA00058895"/>
    </source>
</evidence>
<feature type="compositionally biased region" description="Basic and acidic residues" evidence="12">
    <location>
        <begin position="1711"/>
        <end position="1758"/>
    </location>
</feature>
<evidence type="ECO:0000256" key="5">
    <source>
        <dbReference type="ARBA" id="ARBA00022753"/>
    </source>
</evidence>
<dbReference type="Proteomes" id="UP000335636">
    <property type="component" value="Unassembled WGS sequence"/>
</dbReference>
<comment type="caution">
    <text evidence="15">The sequence shown here is derived from an EMBL/GenBank/DDBJ whole genome shotgun (WGS) entry which is preliminary data.</text>
</comment>
<feature type="compositionally biased region" description="Acidic residues" evidence="12">
    <location>
        <begin position="1297"/>
        <end position="1306"/>
    </location>
</feature>
<feature type="region of interest" description="Disordered" evidence="12">
    <location>
        <begin position="772"/>
        <end position="893"/>
    </location>
</feature>
<gene>
    <name evidence="15" type="ORF">MONAX_5E007153</name>
</gene>
<feature type="compositionally biased region" description="Polar residues" evidence="12">
    <location>
        <begin position="1046"/>
        <end position="1061"/>
    </location>
</feature>
<feature type="compositionally biased region" description="Polar residues" evidence="12">
    <location>
        <begin position="1089"/>
        <end position="1105"/>
    </location>
</feature>
<feature type="compositionally biased region" description="Basic and acidic residues" evidence="12">
    <location>
        <begin position="1458"/>
        <end position="1472"/>
    </location>
</feature>
<feature type="region of interest" description="Disordered" evidence="12">
    <location>
        <begin position="1294"/>
        <end position="1325"/>
    </location>
</feature>
<dbReference type="GO" id="GO:0045055">
    <property type="term" value="P:regulated exocytosis"/>
    <property type="evidence" value="ECO:0007669"/>
    <property type="project" value="TreeGrafter"/>
</dbReference>
<dbReference type="PANTHER" id="PTHR15746:SF22">
    <property type="entry name" value="RAB11 FAMILY-INTERACTING PROTEIN 1"/>
    <property type="match status" value="1"/>
</dbReference>
<evidence type="ECO:0000256" key="12">
    <source>
        <dbReference type="SAM" id="MobiDB-lite"/>
    </source>
</evidence>
<feature type="region of interest" description="Disordered" evidence="12">
    <location>
        <begin position="1978"/>
        <end position="2146"/>
    </location>
</feature>
<evidence type="ECO:0000256" key="9">
    <source>
        <dbReference type="ARBA" id="ARBA00062392"/>
    </source>
</evidence>
<dbReference type="SUPFAM" id="SSF49562">
    <property type="entry name" value="C2 domain (Calcium/lipid-binding domain, CaLB)"/>
    <property type="match status" value="1"/>
</dbReference>
<feature type="compositionally biased region" description="Basic and acidic residues" evidence="12">
    <location>
        <begin position="171"/>
        <end position="187"/>
    </location>
</feature>
<feature type="compositionally biased region" description="Low complexity" evidence="12">
    <location>
        <begin position="1622"/>
        <end position="1633"/>
    </location>
</feature>
<dbReference type="FunFam" id="2.60.40.150:FF:000077">
    <property type="entry name" value="rab11 family-interacting protein 1 isoform X1"/>
    <property type="match status" value="1"/>
</dbReference>
<proteinExistence type="predicted"/>
<evidence type="ECO:0000256" key="2">
    <source>
        <dbReference type="ARBA" id="ARBA00004541"/>
    </source>
</evidence>
<evidence type="ECO:0000256" key="1">
    <source>
        <dbReference type="ARBA" id="ARBA00004172"/>
    </source>
</evidence>
<feature type="region of interest" description="Disordered" evidence="12">
    <location>
        <begin position="332"/>
        <end position="593"/>
    </location>
</feature>
<name>A0A5E4ATX6_MARMO</name>
<sequence>MSLAASAGRGPGAVWSPTHVQVTVLQARGLRAKGPGGTSDAYAVIQVGKEKYATSVSERSLGAPVWREEATFELPPLLSSGAVPAAAATLQLTVLHRALLGLDKFLGRAEVDLRELHRDQGRRKTQWYTLKSKPGKKDKERGEIEVDIQFMRNNMTASMFDLSVKDKSRNPFGKLKDKIKGKNKDSVSDTTSAIVPSMSPSVDSDDESFSKDKKKKSKIKTLFSKSNLQKTPLSQSMSVLPTSKPDKVLLRPGDFQSQWEDDDNEDESSSSASDIMSHKKTASADSKQLSQINFSLPKKEGLSFLGGLRSKNDTLSRSNVCINGNHVYLEQPEAKNETKESSPSSSPSPQGFRKKHLFSSTENLAARSWKEPGEGDSMSYDKWLSDVPTKESMKSMSLPSYRPQSSGDNRENMASANLEATKETKDSKKQESKKSSLFSLVTGKKDVAKGSEGESPPSIPWKEKEGKLKEAQLREEDLMRRSEKDAAADASGRGNSLNPFEDVQISEPEARPESKSEPKLPIPSARAPQTKAVKPRSDPAPVSSEWGHSSETHSSESPSVFYSSSSPIVAPISTSTPIEHGLPTGQGQASSEEPSLLLKAELQKESLIAVPNTMSSALGSLFKQPPVSAWKAMEDSPRGQISETGKEKNASSNEPRKPLLEHPEAGQPKEELLKVPSPTRDHIPSSQEAHEVPFVLSLNGDRDVSPAGKPPLEGDNKVKDGGMTSATEEAVLPFDAMLQKQEEMGLNVSEGEKRVKKRVSFSEQLFTEEEVGKHTWLGEEEKNHPQEVTSEGTAEGKVPDVEPPGCPHTEDSERESVAVAQACSAPTPTEDCLLAPSSDEGPSEDPTSEASSAKGTSLFRIEGDDALMAQYQSKASDHEGLLSDPLSSLRSASDMKSPIMADLNLTLPSIPEVASDDERVDQVEDDRKTAKLAEAGASSSVTLPPCPEMGKGLSGGADGSAPMESLHDCRSKASTAAPSEQMAALGILEPHLGTSSSVDKQLPDPGSGEEERLKGDERPSQPPVKALDSPVPSSSLSETFPAIHSLPSSPHPNTHHTSTAESQKKATAEGSAGKVDNFGKRKPLLQAWVSPSETHPVSAQPSAGTGATKHRLHPVKPMNTTATKIANSSLGTATIISENLINEAMMKASLACGWAPVVLDYKCWWYTLKSKPGKKDKERGEIEVDIQFMRNNMTASMFDLSVKDKSRNPFGKLKDKIKGKNKDSVSDTTSAIVPSMSPSVDSDDESFSKDKKKKSKIKTLFSKSNLQKTPLSQSMSVLPTSKPDKVLLRPGDFQSQWEDDDNEDESSSSASDIMSHKKTASADSKQLSQINFSLPKKEGLSFLGGLRSKNDTLSRSNVCINGNHVYLEQPEAKNETKESSPSSSPSPQGFRKKHLFSSTENLAARSWKEPGEGDSMSYDKWLSDVPTKESMKSMSLPSYRPQSSGDNRENMASANLEATKETKDSKKQESKKSSLFSLVTGKKDVAKGSEGESPPSIPWKEKEGKLKEAQLREEDLMRRSEKDAAADASGRGNSLNPFEDVQISEPEARPESKSEPKLPIPSARAPQTKAVKPRLEVSPEAQPKARLPSSPYSPLSFSALPSSSDPAPVSSEWGHSSETHSSESPSVFYSSSSPIVAPISTSTPIEHGLPTGQGQASSEEPSLLLKAELQKESLIAVPNTMSSALGSLFKQPPVSAWKAMEDSPRGQISETGKEKNASSNEPRKPLLEHPEAGQPKEELLKVPSPTRDHIPSSQEAHEVPFVLSLNGDRDVSPAGKPPLEGDNKVKDGGMTSATEEAVLPFDAMLQKQEEMGLNVSEGEKRVKKRVSFSEQLFTEEEVGKHTWLGEEEKNHPQEVTSEGTAEGKVPDVEPPGCPHTEDSERESVAVAQACSAPTPTEDCLLAPSSDEGPSEDPTSEASSAKGTSLFRIEGDDALMAQYQSKASDHEGLLSDPLSSLRSASDMKSPIMADLNLTLPSIPEVASDDERVDQVEDDRKTAKLAEAGASSSVTLPPCPEMGKGLSGGADGSAPMESLHDCRSKASTAAPSEQMAALGILEPHLGTSSSVDKQLPDPGSGEEERLKGDERPSQPPVKALDSPVPSSSLSETFPAIHSLPSSPHPNTHHTSTAESQKKATAEGSAGKVDNFGKRKPLLQAWVSPSETHPVSAQPSAGTGATKHRLHPVKPMNTTATKIANSSLGTATIISENLINEAMMKKYSPSDPAFAYAQLTHDELIQLVLKQKETISKKEFQVRELEDYIDNLLVRVMEETPNILRIPAQVGKKAGKM</sequence>
<dbReference type="Pfam" id="PF09457">
    <property type="entry name" value="RBD-FIP"/>
    <property type="match status" value="1"/>
</dbReference>
<comment type="subcellular location">
    <subcellularLocation>
        <location evidence="2">Cytoplasmic vesicle</location>
    </subcellularLocation>
    <subcellularLocation>
        <location evidence="1">Recycling endosome</location>
    </subcellularLocation>
</comment>
<dbReference type="GO" id="GO:0055037">
    <property type="term" value="C:recycling endosome"/>
    <property type="evidence" value="ECO:0007669"/>
    <property type="project" value="UniProtKB-SubCell"/>
</dbReference>
<feature type="compositionally biased region" description="Basic and acidic residues" evidence="12">
    <location>
        <begin position="644"/>
        <end position="691"/>
    </location>
</feature>
<feature type="region of interest" description="Disordered" evidence="12">
    <location>
        <begin position="1370"/>
        <end position="1660"/>
    </location>
</feature>
<feature type="compositionally biased region" description="Basic and acidic residues" evidence="12">
    <location>
        <begin position="1499"/>
        <end position="1525"/>
    </location>
</feature>
<keyword evidence="3" id="KW-0813">Transport</keyword>
<evidence type="ECO:0000256" key="11">
    <source>
        <dbReference type="ARBA" id="ARBA00078365"/>
    </source>
</evidence>
<dbReference type="PANTHER" id="PTHR15746">
    <property type="entry name" value="RAB11-RELATED"/>
    <property type="match status" value="1"/>
</dbReference>
<feature type="compositionally biased region" description="Basic and acidic residues" evidence="12">
    <location>
        <begin position="1983"/>
        <end position="1998"/>
    </location>
</feature>
<accession>A0A5E4ATX6</accession>
<keyword evidence="5" id="KW-0967">Endosome</keyword>
<feature type="region of interest" description="Disordered" evidence="12">
    <location>
        <begin position="1839"/>
        <end position="1960"/>
    </location>
</feature>
<dbReference type="Gene3D" id="2.60.40.150">
    <property type="entry name" value="C2 domain"/>
    <property type="match status" value="1"/>
</dbReference>